<dbReference type="RefSeq" id="WP_347339343.1">
    <property type="nucleotide sequence ID" value="NZ_JACHIH010000017.1"/>
</dbReference>
<feature type="domain" description="Radical SAM core" evidence="6">
    <location>
        <begin position="5"/>
        <end position="227"/>
    </location>
</feature>
<dbReference type="CDD" id="cd01335">
    <property type="entry name" value="Radical_SAM"/>
    <property type="match status" value="1"/>
</dbReference>
<sequence>MTAADYRGRTRLLILQPTPFCNIDCGYCYLPDRNDRHRMSFDIVEAAVRLVFQHELAAQDFTVVWHGAEPLVLPVSWYRHAFAAASRGAPQGTVLAHAMQTNATLINDEWCDFFLENSIRVGVSIDGPARLHDARRRTRSGKATHARVVEGIQLLQRKNVPFHVICVIGQQTLDAADELADFFVSHGIRDVGFNIEEIEGANKTSSLQASGTRNRLDKFFARFFGLAQAANPPLVIREREELLGALRHPAFGLLSHNPQNEAFGFLSVSSRGAVFTFSPELAGLHNETYGDMSIGRLPEDDLNSLLAGEALRKMWTDIEVGIHTCRNTCEYFDLCLGGAPANKLAEHGSFAAAGTLHCHLYYQGVADAVLFDLEQLLSCQAPRAQLPQIRTAAHANCDGTAALD</sequence>
<evidence type="ECO:0000259" key="6">
    <source>
        <dbReference type="PROSITE" id="PS51918"/>
    </source>
</evidence>
<dbReference type="GO" id="GO:0016491">
    <property type="term" value="F:oxidoreductase activity"/>
    <property type="evidence" value="ECO:0007669"/>
    <property type="project" value="InterPro"/>
</dbReference>
<dbReference type="SFLD" id="SFLDS00029">
    <property type="entry name" value="Radical_SAM"/>
    <property type="match status" value="1"/>
</dbReference>
<dbReference type="EMBL" id="JACHIH010000017">
    <property type="protein sequence ID" value="MBB5048051.1"/>
    <property type="molecule type" value="Genomic_DNA"/>
</dbReference>
<dbReference type="GO" id="GO:0046872">
    <property type="term" value="F:metal ion binding"/>
    <property type="evidence" value="ECO:0007669"/>
    <property type="project" value="UniProtKB-KW"/>
</dbReference>
<evidence type="ECO:0000256" key="3">
    <source>
        <dbReference type="ARBA" id="ARBA00022723"/>
    </source>
</evidence>
<keyword evidence="2" id="KW-0949">S-adenosyl-L-methionine</keyword>
<evidence type="ECO:0000313" key="7">
    <source>
        <dbReference type="EMBL" id="MBB5048051.1"/>
    </source>
</evidence>
<evidence type="ECO:0000313" key="8">
    <source>
        <dbReference type="Proteomes" id="UP000542353"/>
    </source>
</evidence>
<comment type="caution">
    <text evidence="7">The sequence shown here is derived from an EMBL/GenBank/DDBJ whole genome shotgun (WGS) entry which is preliminary data.</text>
</comment>
<dbReference type="SFLD" id="SFLDG01386">
    <property type="entry name" value="main_SPASM_domain-containing"/>
    <property type="match status" value="1"/>
</dbReference>
<name>A0A7W8E0M5_9BRAD</name>
<evidence type="ECO:0000256" key="2">
    <source>
        <dbReference type="ARBA" id="ARBA00022691"/>
    </source>
</evidence>
<dbReference type="SUPFAM" id="SSF102114">
    <property type="entry name" value="Radical SAM enzymes"/>
    <property type="match status" value="1"/>
</dbReference>
<gene>
    <name evidence="7" type="ORF">HNR60_002812</name>
</gene>
<evidence type="ECO:0000256" key="5">
    <source>
        <dbReference type="ARBA" id="ARBA00023014"/>
    </source>
</evidence>
<dbReference type="AlphaFoldDB" id="A0A7W8E0M5"/>
<evidence type="ECO:0000256" key="4">
    <source>
        <dbReference type="ARBA" id="ARBA00023004"/>
    </source>
</evidence>
<dbReference type="PANTHER" id="PTHR43273">
    <property type="entry name" value="ANAEROBIC SULFATASE-MATURATING ENZYME HOMOLOG ASLB-RELATED"/>
    <property type="match status" value="1"/>
</dbReference>
<accession>A0A7W8E0M5</accession>
<dbReference type="SFLD" id="SFLDG01067">
    <property type="entry name" value="SPASM/twitch_domain_containing"/>
    <property type="match status" value="1"/>
</dbReference>
<dbReference type="GO" id="GO:0051536">
    <property type="term" value="F:iron-sulfur cluster binding"/>
    <property type="evidence" value="ECO:0007669"/>
    <property type="project" value="UniProtKB-KW"/>
</dbReference>
<evidence type="ECO:0000256" key="1">
    <source>
        <dbReference type="ARBA" id="ARBA00001966"/>
    </source>
</evidence>
<dbReference type="InterPro" id="IPR023867">
    <property type="entry name" value="Sulphatase_maturase_rSAM"/>
</dbReference>
<comment type="cofactor">
    <cofactor evidence="1">
        <name>[4Fe-4S] cluster</name>
        <dbReference type="ChEBI" id="CHEBI:49883"/>
    </cofactor>
</comment>
<protein>
    <recommendedName>
        <fullName evidence="6">Radical SAM core domain-containing protein</fullName>
    </recommendedName>
</protein>
<organism evidence="7 8">
    <name type="scientific">Rhodopseudomonas rhenobacensis</name>
    <dbReference type="NCBI Taxonomy" id="87461"/>
    <lineage>
        <taxon>Bacteria</taxon>
        <taxon>Pseudomonadati</taxon>
        <taxon>Pseudomonadota</taxon>
        <taxon>Alphaproteobacteria</taxon>
        <taxon>Hyphomicrobiales</taxon>
        <taxon>Nitrobacteraceae</taxon>
        <taxon>Rhodopseudomonas</taxon>
    </lineage>
</organism>
<keyword evidence="3" id="KW-0479">Metal-binding</keyword>
<dbReference type="SFLD" id="SFLDG01072">
    <property type="entry name" value="dehydrogenase_like"/>
    <property type="match status" value="1"/>
</dbReference>
<proteinExistence type="predicted"/>
<dbReference type="InterPro" id="IPR026357">
    <property type="entry name" value="rSAM_SPASM_GrrM_OscB"/>
</dbReference>
<dbReference type="PANTHER" id="PTHR43273:SF8">
    <property type="entry name" value="RADICAL SAM DOMAIN PROTEIN"/>
    <property type="match status" value="1"/>
</dbReference>
<dbReference type="InterPro" id="IPR058240">
    <property type="entry name" value="rSAM_sf"/>
</dbReference>
<dbReference type="Proteomes" id="UP000542353">
    <property type="component" value="Unassembled WGS sequence"/>
</dbReference>
<dbReference type="InterPro" id="IPR013785">
    <property type="entry name" value="Aldolase_TIM"/>
</dbReference>
<keyword evidence="5" id="KW-0411">Iron-sulfur</keyword>
<dbReference type="Gene3D" id="3.20.20.70">
    <property type="entry name" value="Aldolase class I"/>
    <property type="match status" value="1"/>
</dbReference>
<dbReference type="NCBIfam" id="TIGR04261">
    <property type="entry name" value="rSAM_GlyRichRpt"/>
    <property type="match status" value="1"/>
</dbReference>
<dbReference type="Pfam" id="PF04055">
    <property type="entry name" value="Radical_SAM"/>
    <property type="match status" value="1"/>
</dbReference>
<reference evidence="7 8" key="1">
    <citation type="submission" date="2020-08" db="EMBL/GenBank/DDBJ databases">
        <title>Genomic Encyclopedia of Type Strains, Phase IV (KMG-IV): sequencing the most valuable type-strain genomes for metagenomic binning, comparative biology and taxonomic classification.</title>
        <authorList>
            <person name="Goeker M."/>
        </authorList>
    </citation>
    <scope>NUCLEOTIDE SEQUENCE [LARGE SCALE GENOMIC DNA]</scope>
    <source>
        <strain evidence="7 8">DSM 12706</strain>
    </source>
</reference>
<keyword evidence="8" id="KW-1185">Reference proteome</keyword>
<dbReference type="InterPro" id="IPR007197">
    <property type="entry name" value="rSAM"/>
</dbReference>
<keyword evidence="4" id="KW-0408">Iron</keyword>
<dbReference type="PROSITE" id="PS51918">
    <property type="entry name" value="RADICAL_SAM"/>
    <property type="match status" value="1"/>
</dbReference>